<dbReference type="Proteomes" id="UP000070700">
    <property type="component" value="Unassembled WGS sequence"/>
</dbReference>
<dbReference type="InParanoid" id="A0A194XGX2"/>
<dbReference type="GeneID" id="28829341"/>
<reference evidence="2 3" key="1">
    <citation type="submission" date="2015-10" db="EMBL/GenBank/DDBJ databases">
        <title>Full genome of DAOMC 229536 Phialocephala scopiformis, a fungal endophyte of spruce producing the potent anti-insectan compound rugulosin.</title>
        <authorList>
            <consortium name="DOE Joint Genome Institute"/>
            <person name="Walker A.K."/>
            <person name="Frasz S.L."/>
            <person name="Seifert K.A."/>
            <person name="Miller J.D."/>
            <person name="Mondo S.J."/>
            <person name="Labutti K."/>
            <person name="Lipzen A."/>
            <person name="Dockter R."/>
            <person name="Kennedy M."/>
            <person name="Grigoriev I.V."/>
            <person name="Spatafora J.W."/>
        </authorList>
    </citation>
    <scope>NUCLEOTIDE SEQUENCE [LARGE SCALE GENOMIC DNA]</scope>
    <source>
        <strain evidence="2 3">CBS 120377</strain>
    </source>
</reference>
<organism evidence="2 3">
    <name type="scientific">Mollisia scopiformis</name>
    <name type="common">Conifer needle endophyte fungus</name>
    <name type="synonym">Phialocephala scopiformis</name>
    <dbReference type="NCBI Taxonomy" id="149040"/>
    <lineage>
        <taxon>Eukaryota</taxon>
        <taxon>Fungi</taxon>
        <taxon>Dikarya</taxon>
        <taxon>Ascomycota</taxon>
        <taxon>Pezizomycotina</taxon>
        <taxon>Leotiomycetes</taxon>
        <taxon>Helotiales</taxon>
        <taxon>Mollisiaceae</taxon>
        <taxon>Mollisia</taxon>
    </lineage>
</organism>
<dbReference type="RefSeq" id="XP_018073734.1">
    <property type="nucleotide sequence ID" value="XM_018219615.1"/>
</dbReference>
<gene>
    <name evidence="2" type="ORF">LY89DRAFT_731778</name>
</gene>
<evidence type="ECO:0000256" key="1">
    <source>
        <dbReference type="SAM" id="Phobius"/>
    </source>
</evidence>
<dbReference type="KEGG" id="psco:LY89DRAFT_731778"/>
<protein>
    <submittedName>
        <fullName evidence="2">Uncharacterized protein</fullName>
    </submittedName>
</protein>
<dbReference type="EMBL" id="KQ947411">
    <property type="protein sequence ID" value="KUJ19379.1"/>
    <property type="molecule type" value="Genomic_DNA"/>
</dbReference>
<keyword evidence="1" id="KW-1133">Transmembrane helix</keyword>
<proteinExistence type="predicted"/>
<name>A0A194XGX2_MOLSC</name>
<accession>A0A194XGX2</accession>
<feature type="transmembrane region" description="Helical" evidence="1">
    <location>
        <begin position="6"/>
        <end position="25"/>
    </location>
</feature>
<sequence>MQYTLGIFLILLIAVVISVAIFFMCRSYMGPFVERMEEARQERRWERARRAERRKMEQRRKDEAGGITCLTEITITSEDSSSFTGLV</sequence>
<keyword evidence="1" id="KW-0812">Transmembrane</keyword>
<keyword evidence="1" id="KW-0472">Membrane</keyword>
<keyword evidence="3" id="KW-1185">Reference proteome</keyword>
<dbReference type="AlphaFoldDB" id="A0A194XGX2"/>
<evidence type="ECO:0000313" key="3">
    <source>
        <dbReference type="Proteomes" id="UP000070700"/>
    </source>
</evidence>
<evidence type="ECO:0000313" key="2">
    <source>
        <dbReference type="EMBL" id="KUJ19379.1"/>
    </source>
</evidence>